<dbReference type="InterPro" id="IPR045062">
    <property type="entry name" value="Cyt_c_biogenesis_CcsA/CcmC"/>
</dbReference>
<comment type="caution">
    <text evidence="7">The sequence shown here is derived from an EMBL/GenBank/DDBJ whole genome shotgun (WGS) entry which is preliminary data.</text>
</comment>
<keyword evidence="4 5" id="KW-0472">Membrane</keyword>
<feature type="transmembrane region" description="Helical" evidence="5">
    <location>
        <begin position="40"/>
        <end position="58"/>
    </location>
</feature>
<protein>
    <submittedName>
        <fullName evidence="7">Cytochrome C assembly protein</fullName>
    </submittedName>
</protein>
<reference evidence="7 8" key="1">
    <citation type="journal article" date="2003" name="Int. J. Syst. Evol. Microbiol.">
        <title>Bacillus nealsonii sp. nov., isolated from a spacecraft-assembly facility, whose spores are gamma-radiation resistant.</title>
        <authorList>
            <person name="Venkateswaran K."/>
            <person name="Kempf M."/>
            <person name="Chen F."/>
            <person name="Satomi M."/>
            <person name="Nicholson W."/>
            <person name="Kern R."/>
        </authorList>
    </citation>
    <scope>NUCLEOTIDE SEQUENCE [LARGE SCALE GENOMIC DNA]</scope>
    <source>
        <strain evidence="7 8">FO-92</strain>
    </source>
</reference>
<evidence type="ECO:0000256" key="5">
    <source>
        <dbReference type="SAM" id="Phobius"/>
    </source>
</evidence>
<feature type="transmembrane region" description="Helical" evidence="5">
    <location>
        <begin position="134"/>
        <end position="162"/>
    </location>
</feature>
<feature type="transmembrane region" description="Helical" evidence="5">
    <location>
        <begin position="64"/>
        <end position="83"/>
    </location>
</feature>
<evidence type="ECO:0000256" key="4">
    <source>
        <dbReference type="ARBA" id="ARBA00023136"/>
    </source>
</evidence>
<keyword evidence="8" id="KW-1185">Reference proteome</keyword>
<feature type="transmembrane region" description="Helical" evidence="5">
    <location>
        <begin position="221"/>
        <end position="237"/>
    </location>
</feature>
<feature type="transmembrane region" description="Helical" evidence="5">
    <location>
        <begin position="12"/>
        <end position="28"/>
    </location>
</feature>
<dbReference type="EMBL" id="PISE01000066">
    <property type="protein sequence ID" value="PKG21670.1"/>
    <property type="molecule type" value="Genomic_DNA"/>
</dbReference>
<keyword evidence="2 5" id="KW-0812">Transmembrane</keyword>
<dbReference type="PANTHER" id="PTHR30071">
    <property type="entry name" value="HEME EXPORTER PROTEIN C"/>
    <property type="match status" value="1"/>
</dbReference>
<dbReference type="Pfam" id="PF01578">
    <property type="entry name" value="Cytochrom_C_asm"/>
    <property type="match status" value="1"/>
</dbReference>
<accession>A0A2N0YWP3</accession>
<proteinExistence type="predicted"/>
<dbReference type="InterPro" id="IPR002541">
    <property type="entry name" value="Cyt_c_assembly"/>
</dbReference>
<evidence type="ECO:0000256" key="2">
    <source>
        <dbReference type="ARBA" id="ARBA00022692"/>
    </source>
</evidence>
<evidence type="ECO:0000313" key="7">
    <source>
        <dbReference type="EMBL" id="PKG21670.1"/>
    </source>
</evidence>
<dbReference type="RefSeq" id="WP_101179344.1">
    <property type="nucleotide sequence ID" value="NZ_PISE01000066.1"/>
</dbReference>
<feature type="domain" description="Cytochrome c assembly protein" evidence="6">
    <location>
        <begin position="69"/>
        <end position="265"/>
    </location>
</feature>
<gene>
    <name evidence="7" type="ORF">CWS01_21100</name>
</gene>
<evidence type="ECO:0000256" key="1">
    <source>
        <dbReference type="ARBA" id="ARBA00004141"/>
    </source>
</evidence>
<organism evidence="7 8">
    <name type="scientific">Niallia nealsonii</name>
    <dbReference type="NCBI Taxonomy" id="115979"/>
    <lineage>
        <taxon>Bacteria</taxon>
        <taxon>Bacillati</taxon>
        <taxon>Bacillota</taxon>
        <taxon>Bacilli</taxon>
        <taxon>Bacillales</taxon>
        <taxon>Bacillaceae</taxon>
        <taxon>Niallia</taxon>
    </lineage>
</organism>
<evidence type="ECO:0000259" key="6">
    <source>
        <dbReference type="Pfam" id="PF01578"/>
    </source>
</evidence>
<sequence length="274" mass="31997">MQDVYMSRLHELTIILYALSVLFYFFDFMHNNQRANKTAFWLLSFVWALQTSFLIVYMKDTGRFPVLTIMEGLYFYTWVLISLSLAINRLLKVDFIVFFANMLGFIIMAIHTFAPVHESSGKIAEKVVSELLFIHITAAILSYGAFSLSFIFSVLYCVQYNLLKKKQWGKRLIRIPDLAKLEYVSYLLNVISVPILLIALILGIQWAIIQKPDFFWYDPKIVGSFIVLLIYSIYLYLRATNKLRGKNIALLNIMNFLMVMINFIFIGKFSSFHF</sequence>
<dbReference type="OrthoDB" id="2417400at2"/>
<dbReference type="AlphaFoldDB" id="A0A2N0YWP3"/>
<dbReference type="Proteomes" id="UP000233375">
    <property type="component" value="Unassembled WGS sequence"/>
</dbReference>
<evidence type="ECO:0000256" key="3">
    <source>
        <dbReference type="ARBA" id="ARBA00022989"/>
    </source>
</evidence>
<name>A0A2N0YWP3_9BACI</name>
<comment type="subcellular location">
    <subcellularLocation>
        <location evidence="1">Membrane</location>
        <topology evidence="1">Multi-pass membrane protein</topology>
    </subcellularLocation>
</comment>
<dbReference type="GO" id="GO:0020037">
    <property type="term" value="F:heme binding"/>
    <property type="evidence" value="ECO:0007669"/>
    <property type="project" value="InterPro"/>
</dbReference>
<feature type="transmembrane region" description="Helical" evidence="5">
    <location>
        <begin position="249"/>
        <end position="269"/>
    </location>
</feature>
<dbReference type="PANTHER" id="PTHR30071:SF15">
    <property type="entry name" value="PROTEIN HEMX"/>
    <property type="match status" value="1"/>
</dbReference>
<dbReference type="GO" id="GO:0005886">
    <property type="term" value="C:plasma membrane"/>
    <property type="evidence" value="ECO:0007669"/>
    <property type="project" value="TreeGrafter"/>
</dbReference>
<evidence type="ECO:0000313" key="8">
    <source>
        <dbReference type="Proteomes" id="UP000233375"/>
    </source>
</evidence>
<keyword evidence="3 5" id="KW-1133">Transmembrane helix</keyword>
<feature type="transmembrane region" description="Helical" evidence="5">
    <location>
        <begin position="183"/>
        <end position="209"/>
    </location>
</feature>
<dbReference type="GO" id="GO:0017004">
    <property type="term" value="P:cytochrome complex assembly"/>
    <property type="evidence" value="ECO:0007669"/>
    <property type="project" value="InterPro"/>
</dbReference>
<feature type="transmembrane region" description="Helical" evidence="5">
    <location>
        <begin position="95"/>
        <end position="114"/>
    </location>
</feature>